<dbReference type="EMBL" id="JAGRRH010000038">
    <property type="protein sequence ID" value="KAG7339235.1"/>
    <property type="molecule type" value="Genomic_DNA"/>
</dbReference>
<evidence type="ECO:0000313" key="1">
    <source>
        <dbReference type="EMBL" id="KAG7339235.1"/>
    </source>
</evidence>
<protein>
    <submittedName>
        <fullName evidence="1">Uncharacterized protein</fullName>
    </submittedName>
</protein>
<evidence type="ECO:0000313" key="2">
    <source>
        <dbReference type="EMBL" id="KAG7357429.1"/>
    </source>
</evidence>
<evidence type="ECO:0000313" key="3">
    <source>
        <dbReference type="Proteomes" id="UP000693970"/>
    </source>
</evidence>
<reference evidence="1" key="1">
    <citation type="journal article" date="2021" name="Sci. Rep.">
        <title>Diploid genomic architecture of Nitzschia inconspicua, an elite biomass production diatom.</title>
        <authorList>
            <person name="Oliver A."/>
            <person name="Podell S."/>
            <person name="Pinowska A."/>
            <person name="Traller J.C."/>
            <person name="Smith S.R."/>
            <person name="McClure R."/>
            <person name="Beliaev A."/>
            <person name="Bohutskyi P."/>
            <person name="Hill E.A."/>
            <person name="Rabines A."/>
            <person name="Zheng H."/>
            <person name="Allen L.Z."/>
            <person name="Kuo A."/>
            <person name="Grigoriev I.V."/>
            <person name="Allen A.E."/>
            <person name="Hazlebeck D."/>
            <person name="Allen E.E."/>
        </authorList>
    </citation>
    <scope>NUCLEOTIDE SEQUENCE</scope>
    <source>
        <strain evidence="1">Hildebrandi</strain>
    </source>
</reference>
<sequence length="421" mass="49409">MISSLQEVRPLVTLEESKECMVNKKMQVCYIFRMAGDDNIYHAVARYFRVEVKGNKEDFFDPPNREFENDSFQEPKINWKKSKAKELLFERIIDGIIPLDSNDTSMSLEEIYSIEVEFNRYSFEHFSRRLQALRRQITASNNRASDDLVAFENYKNNHEVSLFSHKGYAQWQGSTAPELLWDDLEAYRLNPNSMPKDLWLSRKEYRDEWPLHAFRSKIEQEIRTANDCPSFGNHSECGQYYCFVLQRIHQALRKSPDHHLIALCLRSVFTVQFDIRNNPATPLKSPPTNLPQANQLPTMTTIQPHYPKGSHHFDVVEGEELYPDGFHFSFDDELVAIDGKHVFRGFSFRKEVDPRWVIDFPEIEKMPFKAEIVEGVDNEIMVGFPAMDYNHWIVFQINSSVQKLNSRWTNVQTTSTTREKI</sequence>
<reference evidence="1" key="2">
    <citation type="submission" date="2021-04" db="EMBL/GenBank/DDBJ databases">
        <authorList>
            <person name="Podell S."/>
        </authorList>
    </citation>
    <scope>NUCLEOTIDE SEQUENCE</scope>
    <source>
        <strain evidence="1">Hildebrandi</strain>
    </source>
</reference>
<keyword evidence="3" id="KW-1185">Reference proteome</keyword>
<proteinExistence type="predicted"/>
<dbReference type="Proteomes" id="UP000693970">
    <property type="component" value="Unassembled WGS sequence"/>
</dbReference>
<gene>
    <name evidence="2" type="ORF">IV203_002117</name>
    <name evidence="1" type="ORF">IV203_002441</name>
</gene>
<dbReference type="AlphaFoldDB" id="A0A9K3P9Y9"/>
<dbReference type="EMBL" id="JAGRRH010000015">
    <property type="protein sequence ID" value="KAG7357429.1"/>
    <property type="molecule type" value="Genomic_DNA"/>
</dbReference>
<accession>A0A9K3P9Y9</accession>
<organism evidence="1 3">
    <name type="scientific">Nitzschia inconspicua</name>
    <dbReference type="NCBI Taxonomy" id="303405"/>
    <lineage>
        <taxon>Eukaryota</taxon>
        <taxon>Sar</taxon>
        <taxon>Stramenopiles</taxon>
        <taxon>Ochrophyta</taxon>
        <taxon>Bacillariophyta</taxon>
        <taxon>Bacillariophyceae</taxon>
        <taxon>Bacillariophycidae</taxon>
        <taxon>Bacillariales</taxon>
        <taxon>Bacillariaceae</taxon>
        <taxon>Nitzschia</taxon>
    </lineage>
</organism>
<comment type="caution">
    <text evidence="1">The sequence shown here is derived from an EMBL/GenBank/DDBJ whole genome shotgun (WGS) entry which is preliminary data.</text>
</comment>
<name>A0A9K3P9Y9_9STRA</name>